<dbReference type="EMBL" id="JPRD01000015">
    <property type="protein sequence ID" value="KIF53463.1"/>
    <property type="molecule type" value="Genomic_DNA"/>
</dbReference>
<evidence type="ECO:0008006" key="4">
    <source>
        <dbReference type="Google" id="ProtNLM"/>
    </source>
</evidence>
<comment type="caution">
    <text evidence="2">The sequence shown here is derived from an EMBL/GenBank/DDBJ whole genome shotgun (WGS) entry which is preliminary data.</text>
</comment>
<sequence>MNNQTTTLNTTVKPIAPSVKGVSNEEFVNEAISNTSVRMQGNEGLFILIHVMISGIGGKYTIKNTKIYDAASGEELSGQEAVKNPSVQLLPTSSLNFQNQARDNIYALFRKEGFNLGQNMFLLKHDKALMVYKELLAIQAKLTHETEEFYNKYPDIIAEQKILNPKLKDIIEQYVPKREKIKQQIRMKISAPQALAIHGGAMTEVEELLQQSGNADTTMTSSLLDQIVDGFCKDVTHFWNYSLRQIKNAVADPEKRKRFEDPKISNSGVAGVAIEILKNLKSKVEEVQLLQPGFFAIGEKLDSTVALLPDGYNTKATSIKDFAAMKKCLDVMTELKCTETVRNLVISYGESSDLYDQMQVEIAENAMADESAEISLDDMYAQSASDGQAVIETTMDELLGGITSNGVQTEPDQLSVADLELTDAPKVVTGPTEEEQLAIQEEDLSNLADAFAEALGVTLDIEEDKVPAFADELSEDEKAFLESDSKSEEQLSMLAHTSVSSYAREAEIIDEQPVIEEQPVVDEQQASDDAQKEPEQAPEPIAAFGAKAIEINDLFNGLF</sequence>
<dbReference type="InterPro" id="IPR021496">
    <property type="entry name" value="DUF3150"/>
</dbReference>
<proteinExistence type="predicted"/>
<reference evidence="2 3" key="1">
    <citation type="submission" date="2014-07" db="EMBL/GenBank/DDBJ databases">
        <title>Unique and conserved regions in Vibrio harveyi and related species in comparison with the shrimp pathogen Vibrio harveyi CAIM 1792.</title>
        <authorList>
            <person name="Espinoza-Valles I."/>
            <person name="Vora G."/>
            <person name="Leekitcharoenphon P."/>
            <person name="Ussery D."/>
            <person name="Hoj L."/>
            <person name="Gomez-Gil B."/>
        </authorList>
    </citation>
    <scope>NUCLEOTIDE SEQUENCE [LARGE SCALE GENOMIC DNA]</scope>
    <source>
        <strain evidence="3">CAIM 1854 / LMG 25443</strain>
    </source>
</reference>
<organism evidence="2 3">
    <name type="scientific">Vibrio owensii CAIM 1854 = LMG 25443</name>
    <dbReference type="NCBI Taxonomy" id="1229493"/>
    <lineage>
        <taxon>Bacteria</taxon>
        <taxon>Pseudomonadati</taxon>
        <taxon>Pseudomonadota</taxon>
        <taxon>Gammaproteobacteria</taxon>
        <taxon>Vibrionales</taxon>
        <taxon>Vibrionaceae</taxon>
        <taxon>Vibrio</taxon>
    </lineage>
</organism>
<gene>
    <name evidence="2" type="ORF">H735_11175</name>
</gene>
<accession>A0A0C1VUA0</accession>
<protein>
    <recommendedName>
        <fullName evidence="4">DUF3150 domain-containing protein</fullName>
    </recommendedName>
</protein>
<dbReference type="RefSeq" id="WP_020197946.1">
    <property type="nucleotide sequence ID" value="NZ_BAOH01000170.1"/>
</dbReference>
<feature type="region of interest" description="Disordered" evidence="1">
    <location>
        <begin position="510"/>
        <end position="541"/>
    </location>
</feature>
<dbReference type="PATRIC" id="fig|1229493.5.peg.1329"/>
<evidence type="ECO:0000313" key="3">
    <source>
        <dbReference type="Proteomes" id="UP000031586"/>
    </source>
</evidence>
<evidence type="ECO:0000313" key="2">
    <source>
        <dbReference type="EMBL" id="KIF53463.1"/>
    </source>
</evidence>
<dbReference type="Pfam" id="PF11348">
    <property type="entry name" value="DUF3150"/>
    <property type="match status" value="1"/>
</dbReference>
<dbReference type="AlphaFoldDB" id="A0A0C1VUA0"/>
<name>A0A0C1VUA0_9VIBR</name>
<evidence type="ECO:0000256" key="1">
    <source>
        <dbReference type="SAM" id="MobiDB-lite"/>
    </source>
</evidence>
<dbReference type="Proteomes" id="UP000031586">
    <property type="component" value="Unassembled WGS sequence"/>
</dbReference>